<evidence type="ECO:0000259" key="5">
    <source>
        <dbReference type="PROSITE" id="PS50893"/>
    </source>
</evidence>
<evidence type="ECO:0000313" key="7">
    <source>
        <dbReference type="Proteomes" id="UP000196386"/>
    </source>
</evidence>
<dbReference type="Gene3D" id="3.40.50.300">
    <property type="entry name" value="P-loop containing nucleotide triphosphate hydrolases"/>
    <property type="match status" value="1"/>
</dbReference>
<dbReference type="PROSITE" id="PS50893">
    <property type="entry name" value="ABC_TRANSPORTER_2"/>
    <property type="match status" value="1"/>
</dbReference>
<dbReference type="EMBL" id="NFKP01000004">
    <property type="protein sequence ID" value="OUP70424.1"/>
    <property type="molecule type" value="Genomic_DNA"/>
</dbReference>
<protein>
    <recommendedName>
        <fullName evidence="5">ABC transporter domain-containing protein</fullName>
    </recommendedName>
</protein>
<gene>
    <name evidence="6" type="ORF">B5F11_05305</name>
</gene>
<dbReference type="Proteomes" id="UP000196386">
    <property type="component" value="Unassembled WGS sequence"/>
</dbReference>
<dbReference type="InterPro" id="IPR027417">
    <property type="entry name" value="P-loop_NTPase"/>
</dbReference>
<proteinExistence type="inferred from homology"/>
<feature type="domain" description="ABC transporter" evidence="5">
    <location>
        <begin position="4"/>
        <end position="221"/>
    </location>
</feature>
<dbReference type="InterPro" id="IPR003593">
    <property type="entry name" value="AAA+_ATPase"/>
</dbReference>
<dbReference type="PANTHER" id="PTHR42734">
    <property type="entry name" value="METAL TRANSPORT SYSTEM ATP-BINDING PROTEIN TM_0124-RELATED"/>
    <property type="match status" value="1"/>
</dbReference>
<organism evidence="6 7">
    <name type="scientific">Anaerotruncus colihominis</name>
    <dbReference type="NCBI Taxonomy" id="169435"/>
    <lineage>
        <taxon>Bacteria</taxon>
        <taxon>Bacillati</taxon>
        <taxon>Bacillota</taxon>
        <taxon>Clostridia</taxon>
        <taxon>Eubacteriales</taxon>
        <taxon>Oscillospiraceae</taxon>
        <taxon>Anaerotruncus</taxon>
    </lineage>
</organism>
<evidence type="ECO:0000313" key="6">
    <source>
        <dbReference type="EMBL" id="OUP70424.1"/>
    </source>
</evidence>
<sequence length="223" mass="23373">MRMLELAEIFKSYGSARVLDGASLRCERGQAVCLAGANAAGKTTLLTIAAGVQKADRGEVRCDGTVGYVPQETALLADLSVRDNLALWYAACSRPRSAMFSADSPERALGLCAFAGRRVSRLSGGVKKRAAIACALAARPDYLIMDEPFTALDVTGRADIAALLRGLKQRGAGLLFSSHDPSAIASVADVMVLLRGGRVDSPAALTGDEACRMVQAAEQLSRA</sequence>
<dbReference type="GO" id="GO:0016887">
    <property type="term" value="F:ATP hydrolysis activity"/>
    <property type="evidence" value="ECO:0007669"/>
    <property type="project" value="InterPro"/>
</dbReference>
<dbReference type="PANTHER" id="PTHR42734:SF17">
    <property type="entry name" value="METAL TRANSPORT SYSTEM ATP-BINDING PROTEIN TM_0124-RELATED"/>
    <property type="match status" value="1"/>
</dbReference>
<dbReference type="AlphaFoldDB" id="A0A1Y4N7J3"/>
<comment type="caution">
    <text evidence="6">The sequence shown here is derived from an EMBL/GenBank/DDBJ whole genome shotgun (WGS) entry which is preliminary data.</text>
</comment>
<dbReference type="CDD" id="cd03230">
    <property type="entry name" value="ABC_DR_subfamily_A"/>
    <property type="match status" value="1"/>
</dbReference>
<dbReference type="InterPro" id="IPR050153">
    <property type="entry name" value="Metal_Ion_Import_ABC"/>
</dbReference>
<dbReference type="SMART" id="SM00382">
    <property type="entry name" value="AAA"/>
    <property type="match status" value="1"/>
</dbReference>
<name>A0A1Y4N7J3_9FIRM</name>
<reference evidence="7" key="1">
    <citation type="submission" date="2017-04" db="EMBL/GenBank/DDBJ databases">
        <title>Function of individual gut microbiota members based on whole genome sequencing of pure cultures obtained from chicken caecum.</title>
        <authorList>
            <person name="Medvecky M."/>
            <person name="Cejkova D."/>
            <person name="Polansky O."/>
            <person name="Karasova D."/>
            <person name="Kubasova T."/>
            <person name="Cizek A."/>
            <person name="Rychlik I."/>
        </authorList>
    </citation>
    <scope>NUCLEOTIDE SEQUENCE [LARGE SCALE GENOMIC DNA]</scope>
    <source>
        <strain evidence="7">An175</strain>
    </source>
</reference>
<dbReference type="GO" id="GO:0005524">
    <property type="term" value="F:ATP binding"/>
    <property type="evidence" value="ECO:0007669"/>
    <property type="project" value="UniProtKB-KW"/>
</dbReference>
<evidence type="ECO:0000256" key="2">
    <source>
        <dbReference type="ARBA" id="ARBA00022448"/>
    </source>
</evidence>
<evidence type="ECO:0000256" key="3">
    <source>
        <dbReference type="ARBA" id="ARBA00022741"/>
    </source>
</evidence>
<evidence type="ECO:0000256" key="4">
    <source>
        <dbReference type="ARBA" id="ARBA00022840"/>
    </source>
</evidence>
<dbReference type="SUPFAM" id="SSF52540">
    <property type="entry name" value="P-loop containing nucleoside triphosphate hydrolases"/>
    <property type="match status" value="1"/>
</dbReference>
<evidence type="ECO:0000256" key="1">
    <source>
        <dbReference type="ARBA" id="ARBA00005417"/>
    </source>
</evidence>
<keyword evidence="4" id="KW-0067">ATP-binding</keyword>
<dbReference type="InterPro" id="IPR003439">
    <property type="entry name" value="ABC_transporter-like_ATP-bd"/>
</dbReference>
<comment type="similarity">
    <text evidence="1">Belongs to the ABC transporter superfamily.</text>
</comment>
<accession>A0A1Y4N7J3</accession>
<keyword evidence="2" id="KW-0813">Transport</keyword>
<dbReference type="Pfam" id="PF00005">
    <property type="entry name" value="ABC_tran"/>
    <property type="match status" value="1"/>
</dbReference>
<keyword evidence="3" id="KW-0547">Nucleotide-binding</keyword>